<evidence type="ECO:0000256" key="2">
    <source>
        <dbReference type="ARBA" id="ARBA00022692"/>
    </source>
</evidence>
<organism evidence="6 7">
    <name type="scientific">Pullulanibacillus camelliae</name>
    <dbReference type="NCBI Taxonomy" id="1707096"/>
    <lineage>
        <taxon>Bacteria</taxon>
        <taxon>Bacillati</taxon>
        <taxon>Bacillota</taxon>
        <taxon>Bacilli</taxon>
        <taxon>Bacillales</taxon>
        <taxon>Sporolactobacillaceae</taxon>
        <taxon>Pullulanibacillus</taxon>
    </lineage>
</organism>
<keyword evidence="4 5" id="KW-0472">Membrane</keyword>
<evidence type="ECO:0000256" key="1">
    <source>
        <dbReference type="ARBA" id="ARBA00004141"/>
    </source>
</evidence>
<evidence type="ECO:0000256" key="3">
    <source>
        <dbReference type="ARBA" id="ARBA00022989"/>
    </source>
</evidence>
<name>A0A8J2VXN0_9BACL</name>
<feature type="transmembrane region" description="Helical" evidence="5">
    <location>
        <begin position="264"/>
        <end position="280"/>
    </location>
</feature>
<dbReference type="Pfam" id="PF02361">
    <property type="entry name" value="CbiQ"/>
    <property type="match status" value="1"/>
</dbReference>
<comment type="subcellular location">
    <subcellularLocation>
        <location evidence="1">Membrane</location>
        <topology evidence="1">Multi-pass membrane protein</topology>
    </subcellularLocation>
</comment>
<keyword evidence="2 5" id="KW-0812">Transmembrane</keyword>
<feature type="transmembrane region" description="Helical" evidence="5">
    <location>
        <begin position="95"/>
        <end position="118"/>
    </location>
</feature>
<dbReference type="CDD" id="cd16914">
    <property type="entry name" value="EcfT"/>
    <property type="match status" value="1"/>
</dbReference>
<protein>
    <submittedName>
        <fullName evidence="6">ABC transporter permease</fullName>
    </submittedName>
</protein>
<evidence type="ECO:0000256" key="4">
    <source>
        <dbReference type="ARBA" id="ARBA00023136"/>
    </source>
</evidence>
<reference evidence="6" key="1">
    <citation type="journal article" date="2014" name="Int. J. Syst. Evol. Microbiol.">
        <title>Complete genome sequence of Corynebacterium casei LMG S-19264T (=DSM 44701T), isolated from a smear-ripened cheese.</title>
        <authorList>
            <consortium name="US DOE Joint Genome Institute (JGI-PGF)"/>
            <person name="Walter F."/>
            <person name="Albersmeier A."/>
            <person name="Kalinowski J."/>
            <person name="Ruckert C."/>
        </authorList>
    </citation>
    <scope>NUCLEOTIDE SEQUENCE</scope>
    <source>
        <strain evidence="6">CGMCC 1.15371</strain>
    </source>
</reference>
<dbReference type="GO" id="GO:0005886">
    <property type="term" value="C:plasma membrane"/>
    <property type="evidence" value="ECO:0007669"/>
    <property type="project" value="UniProtKB-ARBA"/>
</dbReference>
<evidence type="ECO:0000313" key="7">
    <source>
        <dbReference type="Proteomes" id="UP000628775"/>
    </source>
</evidence>
<dbReference type="EMBL" id="BMIR01000008">
    <property type="protein sequence ID" value="GGE40768.1"/>
    <property type="molecule type" value="Genomic_DNA"/>
</dbReference>
<dbReference type="InterPro" id="IPR003339">
    <property type="entry name" value="ABC/ECF_trnsptr_transmembrane"/>
</dbReference>
<reference evidence="6" key="2">
    <citation type="submission" date="2020-09" db="EMBL/GenBank/DDBJ databases">
        <authorList>
            <person name="Sun Q."/>
            <person name="Zhou Y."/>
        </authorList>
    </citation>
    <scope>NUCLEOTIDE SEQUENCE</scope>
    <source>
        <strain evidence="6">CGMCC 1.15371</strain>
    </source>
</reference>
<proteinExistence type="predicted"/>
<feature type="transmembrane region" description="Helical" evidence="5">
    <location>
        <begin position="12"/>
        <end position="43"/>
    </location>
</feature>
<evidence type="ECO:0000313" key="6">
    <source>
        <dbReference type="EMBL" id="GGE40768.1"/>
    </source>
</evidence>
<feature type="transmembrane region" description="Helical" evidence="5">
    <location>
        <begin position="225"/>
        <end position="244"/>
    </location>
</feature>
<dbReference type="AlphaFoldDB" id="A0A8J2VXN0"/>
<accession>A0A8J2VXN0</accession>
<comment type="caution">
    <text evidence="6">The sequence shown here is derived from an EMBL/GenBank/DDBJ whole genome shotgun (WGS) entry which is preliminary data.</text>
</comment>
<feature type="transmembrane region" description="Helical" evidence="5">
    <location>
        <begin position="55"/>
        <end position="74"/>
    </location>
</feature>
<keyword evidence="7" id="KW-1185">Reference proteome</keyword>
<evidence type="ECO:0000256" key="5">
    <source>
        <dbReference type="SAM" id="Phobius"/>
    </source>
</evidence>
<keyword evidence="3 5" id="KW-1133">Transmembrane helix</keyword>
<sequence>MKRGFSSFHPLVCFFYYIGTMSVLMLAKQPLFLLTAMLILLVLNGVQDSGRGLRQWWLGLVLIFAGCLFIYPFANHRGTHILFYFHGNPIMLESIFQGGITALAWTSLLLLFLSYNVIITPEKFLFLFAGVLPRWALLTMITLRFVPLLRRRIVEIESVQASKGTSARRGSLYHRAKAGLLIVQILLTWSLEEAVQTADSMKARGYGLGRRSRYIPYTFKKKDSVFLMISLLLLALSLYGCWLGDLVMAVQPILETPLLHGREWLFYVFALGLVGLPLGIEGREVLLWHFYKPEK</sequence>
<feature type="transmembrane region" description="Helical" evidence="5">
    <location>
        <begin position="124"/>
        <end position="146"/>
    </location>
</feature>
<dbReference type="RefSeq" id="WP_188692839.1">
    <property type="nucleotide sequence ID" value="NZ_BMIR01000008.1"/>
</dbReference>
<gene>
    <name evidence="6" type="ORF">GCM10011391_19440</name>
</gene>
<dbReference type="Proteomes" id="UP000628775">
    <property type="component" value="Unassembled WGS sequence"/>
</dbReference>